<dbReference type="PANTHER" id="PTHR14740:SF3">
    <property type="entry name" value="CASPASE ACTIVITY AND APOPTOSIS INHIBITOR 1"/>
    <property type="match status" value="1"/>
</dbReference>
<sequence>MKRFKKHKVKVEKPEASNSHSRQADDYDLAYYIHDRVELMHQVFSVLKHKDLKSMAPECVRHISIDDLQELCTEELLGISSKRLCAILDGASPPSDTESSSESPERMETISLDSISSDEEILSETSSKKSKKHKRHRRDSKTKSKKKKNKDNAETENPAEVEKSKASRAGLTVLELLELQARARAIRAQLQQEHAAKQAAEPAPSSHHSSDNEVEIKEEAPEVVEISSEDEKPNVEELKEKSSPKSKEPEKPPDDNAETHTVTKRINDLIITVPHVKQTRKIKLNRSKITVSVANKDTKDDDVTEVPTTTKDVEKPKEVPQNTTSNVKQVKSKEKQTKSKEKQKRTKEEEAKAKEKKKKVKKNNKNKNQDSDHDEITLQLSDTEKMDLLEDLDRKNFDKLSSSDSEDSESSSSDSESEESEGTAKSSLKQKESLNKDKNTAASDQNKEISDNDKDSSVDALNKSEDLDNTGSTDVEMTVEKPNEVEIKSIDSQFQESVVIVEDTVESQQTLDNTESINAESSQKIDEENPELNDNSIEVSSINDIPVIEDKQKDDSVTVPSSPVKETEIIEEYPTTNTQNDSDSPKNDSNNKSDSPSHEANSTARSPTKNSPTRRESADKNAEDRQTSRVKISVEISSTSSDQGKRTVQIENIDGNSQATSEKDMSEGEISDRESSDVEAVDLKPEVVCISDDETDKKAHKKKKKKEKKSKSKKSKKSKQDFREVGDQNFYKETELNGEVDQNEEKNIDEVVAVEEDSKSLEEDDYDDVYEILELSDDSSCYEVEGTVLSKEPTTEEIEALSAKIDEIEREEVVTEEEIREHERRNNEETENIEELENISWKDRYLDSKKVKKVLSTSSIFNALRKKNRELKKKLEESKKKEDAVPVVPDENTEIIDKNVPLEEGSIEHYNTLQGSTKYVDPVPEIIEKGDAAVETDAPNGENENGEVDKNGEDGQTGETKNGEVEQTETPPVGKALKKDAKQLLKMYKRLMKYHDMNKKKDPNKQKDPNKKKKKKSKKKNKDGANPINAV</sequence>
<feature type="compositionally biased region" description="Polar residues" evidence="2">
    <location>
        <begin position="506"/>
        <end position="522"/>
    </location>
</feature>
<organism evidence="3 4">
    <name type="scientific">Loxostege sticticalis</name>
    <name type="common">Beet webworm moth</name>
    <dbReference type="NCBI Taxonomy" id="481309"/>
    <lineage>
        <taxon>Eukaryota</taxon>
        <taxon>Metazoa</taxon>
        <taxon>Ecdysozoa</taxon>
        <taxon>Arthropoda</taxon>
        <taxon>Hexapoda</taxon>
        <taxon>Insecta</taxon>
        <taxon>Pterygota</taxon>
        <taxon>Neoptera</taxon>
        <taxon>Endopterygota</taxon>
        <taxon>Lepidoptera</taxon>
        <taxon>Glossata</taxon>
        <taxon>Ditrysia</taxon>
        <taxon>Pyraloidea</taxon>
        <taxon>Crambidae</taxon>
        <taxon>Pyraustinae</taxon>
        <taxon>Loxostege</taxon>
    </lineage>
</organism>
<name>A0ABD0S280_LOXSC</name>
<feature type="region of interest" description="Disordered" evidence="2">
    <location>
        <begin position="89"/>
        <end position="166"/>
    </location>
</feature>
<feature type="compositionally biased region" description="Acidic residues" evidence="2">
    <location>
        <begin position="404"/>
        <end position="421"/>
    </location>
</feature>
<reference evidence="3 4" key="1">
    <citation type="submission" date="2024-06" db="EMBL/GenBank/DDBJ databases">
        <title>A chromosome-level genome assembly of beet webworm, Loxostege sticticalis.</title>
        <authorList>
            <person name="Zhang Y."/>
        </authorList>
    </citation>
    <scope>NUCLEOTIDE SEQUENCE [LARGE SCALE GENOMIC DNA]</scope>
    <source>
        <strain evidence="3">AQ028</strain>
        <tissue evidence="3">Male pupae</tissue>
    </source>
</reference>
<feature type="coiled-coil region" evidence="1">
    <location>
        <begin position="791"/>
        <end position="884"/>
    </location>
</feature>
<feature type="region of interest" description="Disordered" evidence="2">
    <location>
        <begin position="284"/>
        <end position="384"/>
    </location>
</feature>
<feature type="compositionally biased region" description="Basic and acidic residues" evidence="2">
    <location>
        <begin position="367"/>
        <end position="384"/>
    </location>
</feature>
<feature type="compositionally biased region" description="Basic residues" evidence="2">
    <location>
        <begin position="128"/>
        <end position="149"/>
    </location>
</feature>
<feature type="compositionally biased region" description="Basic residues" evidence="2">
    <location>
        <begin position="1010"/>
        <end position="1021"/>
    </location>
</feature>
<dbReference type="AlphaFoldDB" id="A0ABD0S280"/>
<protein>
    <submittedName>
        <fullName evidence="3">Uncharacterized protein</fullName>
    </submittedName>
</protein>
<feature type="compositionally biased region" description="Polar residues" evidence="2">
    <location>
        <begin position="598"/>
        <end position="611"/>
    </location>
</feature>
<dbReference type="EMBL" id="JBEDNZ010000075">
    <property type="protein sequence ID" value="KAL0803184.1"/>
    <property type="molecule type" value="Genomic_DNA"/>
</dbReference>
<dbReference type="InterPro" id="IPR038991">
    <property type="entry name" value="CAAP1"/>
</dbReference>
<feature type="compositionally biased region" description="Basic residues" evidence="2">
    <location>
        <begin position="698"/>
        <end position="717"/>
    </location>
</feature>
<feature type="region of interest" description="Disordered" evidence="2">
    <location>
        <begin position="928"/>
        <end position="1031"/>
    </location>
</feature>
<feature type="compositionally biased region" description="Basic and acidic residues" evidence="2">
    <location>
        <begin position="208"/>
        <end position="220"/>
    </location>
</feature>
<feature type="compositionally biased region" description="Polar residues" evidence="2">
    <location>
        <begin position="532"/>
        <end position="543"/>
    </location>
</feature>
<feature type="compositionally biased region" description="Basic residues" evidence="2">
    <location>
        <begin position="354"/>
        <end position="365"/>
    </location>
</feature>
<feature type="compositionally biased region" description="Basic residues" evidence="2">
    <location>
        <begin position="1"/>
        <end position="10"/>
    </location>
</feature>
<feature type="compositionally biased region" description="Basic and acidic residues" evidence="2">
    <location>
        <begin position="478"/>
        <end position="489"/>
    </location>
</feature>
<dbReference type="Pfam" id="PF15335">
    <property type="entry name" value="CAAP1"/>
    <property type="match status" value="1"/>
</dbReference>
<accession>A0ABD0S280</accession>
<proteinExistence type="predicted"/>
<evidence type="ECO:0000256" key="2">
    <source>
        <dbReference type="SAM" id="MobiDB-lite"/>
    </source>
</evidence>
<feature type="compositionally biased region" description="Basic and acidic residues" evidence="2">
    <location>
        <begin position="429"/>
        <end position="466"/>
    </location>
</feature>
<feature type="compositionally biased region" description="Low complexity" evidence="2">
    <location>
        <begin position="92"/>
        <end position="102"/>
    </location>
</feature>
<keyword evidence="1" id="KW-0175">Coiled coil</keyword>
<feature type="compositionally biased region" description="Basic and acidic residues" evidence="2">
    <location>
        <begin position="993"/>
        <end position="1009"/>
    </location>
</feature>
<feature type="region of interest" description="Disordered" evidence="2">
    <location>
        <begin position="1"/>
        <end position="20"/>
    </location>
</feature>
<feature type="compositionally biased region" description="Basic and acidic residues" evidence="2">
    <location>
        <begin position="583"/>
        <end position="597"/>
    </location>
</feature>
<gene>
    <name evidence="3" type="ORF">ABMA28_017371</name>
</gene>
<evidence type="ECO:0000313" key="3">
    <source>
        <dbReference type="EMBL" id="KAL0803184.1"/>
    </source>
</evidence>
<evidence type="ECO:0000256" key="1">
    <source>
        <dbReference type="SAM" id="Coils"/>
    </source>
</evidence>
<feature type="compositionally biased region" description="Basic and acidic residues" evidence="2">
    <location>
        <begin position="613"/>
        <end position="627"/>
    </location>
</feature>
<feature type="compositionally biased region" description="Basic and acidic residues" evidence="2">
    <location>
        <begin position="718"/>
        <end position="735"/>
    </location>
</feature>
<feature type="compositionally biased region" description="Basic and acidic residues" evidence="2">
    <location>
        <begin position="229"/>
        <end position="258"/>
    </location>
</feature>
<feature type="compositionally biased region" description="Basic and acidic residues" evidence="2">
    <location>
        <begin position="331"/>
        <end position="353"/>
    </location>
</feature>
<dbReference type="PANTHER" id="PTHR14740">
    <property type="entry name" value="CASPASE ACTIVITY AND APOPTOSIS INHIBITOR 1"/>
    <property type="match status" value="1"/>
</dbReference>
<feature type="compositionally biased region" description="Basic and acidic residues" evidence="2">
    <location>
        <begin position="661"/>
        <end position="685"/>
    </location>
</feature>
<evidence type="ECO:0000313" key="4">
    <source>
        <dbReference type="Proteomes" id="UP001549921"/>
    </source>
</evidence>
<feature type="region of interest" description="Disordered" evidence="2">
    <location>
        <begin position="190"/>
        <end position="266"/>
    </location>
</feature>
<comment type="caution">
    <text evidence="3">The sequence shown here is derived from an EMBL/GenBank/DDBJ whole genome shotgun (WGS) entry which is preliminary data.</text>
</comment>
<feature type="region of interest" description="Disordered" evidence="2">
    <location>
        <begin position="396"/>
        <end position="748"/>
    </location>
</feature>
<dbReference type="Proteomes" id="UP001549921">
    <property type="component" value="Unassembled WGS sequence"/>
</dbReference>